<dbReference type="AlphaFoldDB" id="A0A8S0XS32"/>
<reference evidence="1 2" key="1">
    <citation type="submission" date="2020-01" db="EMBL/GenBank/DDBJ databases">
        <authorList>
            <person name="Gupta K D."/>
        </authorList>
    </citation>
    <scope>NUCLEOTIDE SEQUENCE [LARGE SCALE GENOMIC DNA]</scope>
</reference>
<comment type="caution">
    <text evidence="1">The sequence shown here is derived from an EMBL/GenBank/DDBJ whole genome shotgun (WGS) entry which is preliminary data.</text>
</comment>
<sequence>MPYLEEFTLHDRTYEDDIVHDDDGPISLFDGETVPRLADLCFFGSVALRYSSPLATITTLHIGCQLPRVPFTEFAIALASYPHLTFLAIYDDMFTSISWGGFDRTIEVPQLESLFILGNVISTPKLLVSLSAPKLRELIIAPFIEDDLIELKNVIDVGTESPFPLLSSLTLAPAHSGVWALRIASTCFPQVRKLIVASVSKISLTYLWMEKTMSRTLFSALTELAVTDIDLDVLSILGKISRSYMRAGIPCVQKAYIDSASWGRMEGKLGACDLEKILLVLLTSLKLNTIFALHLAEDSRA</sequence>
<dbReference type="EMBL" id="CACVBS010000045">
    <property type="protein sequence ID" value="CAA7264501.1"/>
    <property type="molecule type" value="Genomic_DNA"/>
</dbReference>
<proteinExistence type="predicted"/>
<dbReference type="OrthoDB" id="3047947at2759"/>
<protein>
    <submittedName>
        <fullName evidence="1">Uncharacterized protein</fullName>
    </submittedName>
</protein>
<evidence type="ECO:0000313" key="2">
    <source>
        <dbReference type="Proteomes" id="UP000467700"/>
    </source>
</evidence>
<organism evidence="1 2">
    <name type="scientific">Cyclocybe aegerita</name>
    <name type="common">Black poplar mushroom</name>
    <name type="synonym">Agrocybe aegerita</name>
    <dbReference type="NCBI Taxonomy" id="1973307"/>
    <lineage>
        <taxon>Eukaryota</taxon>
        <taxon>Fungi</taxon>
        <taxon>Dikarya</taxon>
        <taxon>Basidiomycota</taxon>
        <taxon>Agaricomycotina</taxon>
        <taxon>Agaricomycetes</taxon>
        <taxon>Agaricomycetidae</taxon>
        <taxon>Agaricales</taxon>
        <taxon>Agaricineae</taxon>
        <taxon>Bolbitiaceae</taxon>
        <taxon>Cyclocybe</taxon>
    </lineage>
</organism>
<keyword evidence="2" id="KW-1185">Reference proteome</keyword>
<dbReference type="Proteomes" id="UP000467700">
    <property type="component" value="Unassembled WGS sequence"/>
</dbReference>
<accession>A0A8S0XS32</accession>
<gene>
    <name evidence="1" type="ORF">AAE3_LOCUS6848</name>
</gene>
<evidence type="ECO:0000313" key="1">
    <source>
        <dbReference type="EMBL" id="CAA7264501.1"/>
    </source>
</evidence>
<name>A0A8S0XS32_CYCAE</name>